<sequence>MITQSVPALLSAPTTRTTTELARALGVRGVVELLRPGPAGFRRPPCRPRLAAELGRKSSTPGFCSSGAEPTRGEAGRSARRGKPSSTDQESAAELYEQLAFDVAGDAGQDQEHGQEQEFVISPGWQARLEELKRRVGELGREAPKPKAKKKGCGGTAGAPPQRPGYRPRR</sequence>
<name>A0A1M7QV64_9ACTN</name>
<dbReference type="STRING" id="310782.SAMN05216499_14421"/>
<feature type="region of interest" description="Disordered" evidence="1">
    <location>
        <begin position="132"/>
        <end position="170"/>
    </location>
</feature>
<evidence type="ECO:0000256" key="1">
    <source>
        <dbReference type="SAM" id="MobiDB-lite"/>
    </source>
</evidence>
<dbReference type="AlphaFoldDB" id="A0A1M7QV64"/>
<protein>
    <submittedName>
        <fullName evidence="2">Uncharacterized protein</fullName>
    </submittedName>
</protein>
<keyword evidence="3" id="KW-1185">Reference proteome</keyword>
<evidence type="ECO:0000313" key="3">
    <source>
        <dbReference type="Proteomes" id="UP000184111"/>
    </source>
</evidence>
<accession>A0A1M7QV64</accession>
<dbReference type="Proteomes" id="UP000184111">
    <property type="component" value="Unassembled WGS sequence"/>
</dbReference>
<feature type="region of interest" description="Disordered" evidence="1">
    <location>
        <begin position="53"/>
        <end position="93"/>
    </location>
</feature>
<evidence type="ECO:0000313" key="2">
    <source>
        <dbReference type="EMBL" id="SHN35784.1"/>
    </source>
</evidence>
<gene>
    <name evidence="2" type="ORF">SAMN05216499_14421</name>
</gene>
<proteinExistence type="predicted"/>
<reference evidence="2 3" key="1">
    <citation type="submission" date="2016-11" db="EMBL/GenBank/DDBJ databases">
        <authorList>
            <person name="Jaros S."/>
            <person name="Januszkiewicz K."/>
            <person name="Wedrychowicz H."/>
        </authorList>
    </citation>
    <scope>NUCLEOTIDE SEQUENCE [LARGE SCALE GENOMIC DNA]</scope>
    <source>
        <strain evidence="2 3">CGMCC 4.2025</strain>
    </source>
</reference>
<feature type="compositionally biased region" description="Basic and acidic residues" evidence="1">
    <location>
        <begin position="132"/>
        <end position="145"/>
    </location>
</feature>
<organism evidence="2 3">
    <name type="scientific">Actinacidiphila paucisporea</name>
    <dbReference type="NCBI Taxonomy" id="310782"/>
    <lineage>
        <taxon>Bacteria</taxon>
        <taxon>Bacillati</taxon>
        <taxon>Actinomycetota</taxon>
        <taxon>Actinomycetes</taxon>
        <taxon>Kitasatosporales</taxon>
        <taxon>Streptomycetaceae</taxon>
        <taxon>Actinacidiphila</taxon>
    </lineage>
</organism>
<dbReference type="EMBL" id="FRBI01000044">
    <property type="protein sequence ID" value="SHN35784.1"/>
    <property type="molecule type" value="Genomic_DNA"/>
</dbReference>